<feature type="domain" description="UBE2O-like tandem tSH3-B" evidence="1">
    <location>
        <begin position="56"/>
        <end position="177"/>
    </location>
</feature>
<evidence type="ECO:0000313" key="3">
    <source>
        <dbReference type="Proteomes" id="UP001604277"/>
    </source>
</evidence>
<sequence>MVDRHVLFSLVLRKRETIGKIDDFLLSERVFMHEDIVCLESDPLGQMGKKIRSISVGDYVVSGEWLGKVEKIVDCITVLFDDCKKCELSTIGPEKVIAISPDVLEDLQYPFYPGQKVQVEPSSVSKSVGWLCGTRKNKKNQGTVCNVDAGLACVDWLDCAAIDFEKRSAPQCLQDSKI</sequence>
<keyword evidence="3" id="KW-1185">Reference proteome</keyword>
<dbReference type="Proteomes" id="UP001604277">
    <property type="component" value="Unassembled WGS sequence"/>
</dbReference>
<reference evidence="3" key="1">
    <citation type="submission" date="2024-07" db="EMBL/GenBank/DDBJ databases">
        <title>Two chromosome-level genome assemblies of Korean endemic species Abeliophyllum distichum and Forsythia ovata (Oleaceae).</title>
        <authorList>
            <person name="Jang H."/>
        </authorList>
    </citation>
    <scope>NUCLEOTIDE SEQUENCE [LARGE SCALE GENOMIC DNA]</scope>
</reference>
<proteinExistence type="predicted"/>
<dbReference type="AlphaFoldDB" id="A0ABD1S2P9"/>
<dbReference type="EMBL" id="JBFOLJ010000011">
    <property type="protein sequence ID" value="KAL2495006.1"/>
    <property type="molecule type" value="Genomic_DNA"/>
</dbReference>
<accession>A0ABD1S2P9</accession>
<evidence type="ECO:0000313" key="2">
    <source>
        <dbReference type="EMBL" id="KAL2495006.1"/>
    </source>
</evidence>
<dbReference type="InterPro" id="IPR057735">
    <property type="entry name" value="UBE2O-like_tSH3-B"/>
</dbReference>
<protein>
    <submittedName>
        <fullName evidence="2">Ubiquitin-conjugating enzyme E2 24</fullName>
    </submittedName>
</protein>
<organism evidence="2 3">
    <name type="scientific">Forsythia ovata</name>
    <dbReference type="NCBI Taxonomy" id="205694"/>
    <lineage>
        <taxon>Eukaryota</taxon>
        <taxon>Viridiplantae</taxon>
        <taxon>Streptophyta</taxon>
        <taxon>Embryophyta</taxon>
        <taxon>Tracheophyta</taxon>
        <taxon>Spermatophyta</taxon>
        <taxon>Magnoliopsida</taxon>
        <taxon>eudicotyledons</taxon>
        <taxon>Gunneridae</taxon>
        <taxon>Pentapetalae</taxon>
        <taxon>asterids</taxon>
        <taxon>lamiids</taxon>
        <taxon>Lamiales</taxon>
        <taxon>Oleaceae</taxon>
        <taxon>Forsythieae</taxon>
        <taxon>Forsythia</taxon>
    </lineage>
</organism>
<evidence type="ECO:0000259" key="1">
    <source>
        <dbReference type="Pfam" id="PF23046"/>
    </source>
</evidence>
<gene>
    <name evidence="2" type="ORF">Fot_38763</name>
</gene>
<name>A0ABD1S2P9_9LAMI</name>
<comment type="caution">
    <text evidence="2">The sequence shown here is derived from an EMBL/GenBank/DDBJ whole genome shotgun (WGS) entry which is preliminary data.</text>
</comment>
<dbReference type="Pfam" id="PF23046">
    <property type="entry name" value="tSH3-B_UBE2O"/>
    <property type="match status" value="1"/>
</dbReference>